<keyword evidence="6" id="KW-1185">Reference proteome</keyword>
<reference evidence="5 6" key="1">
    <citation type="submission" date="2018-08" db="EMBL/GenBank/DDBJ databases">
        <title>Genomic Encyclopedia of Type Strains, Phase III (KMG-III): the genomes of soil and plant-associated and newly described type strains.</title>
        <authorList>
            <person name="Whitman W."/>
        </authorList>
    </citation>
    <scope>NUCLEOTIDE SEQUENCE [LARGE SCALE GENOMIC DNA]</scope>
    <source>
        <strain evidence="5 6">CGMCC 1.10966</strain>
    </source>
</reference>
<dbReference type="Proteomes" id="UP000256304">
    <property type="component" value="Unassembled WGS sequence"/>
</dbReference>
<dbReference type="Gene3D" id="1.10.10.10">
    <property type="entry name" value="Winged helix-like DNA-binding domain superfamily/Winged helix DNA-binding domain"/>
    <property type="match status" value="1"/>
</dbReference>
<protein>
    <submittedName>
        <fullName evidence="5">DNA-binding MarR family transcriptional regulator</fullName>
    </submittedName>
</protein>
<evidence type="ECO:0000313" key="5">
    <source>
        <dbReference type="EMBL" id="REE78645.1"/>
    </source>
</evidence>
<dbReference type="Pfam" id="PF13463">
    <property type="entry name" value="HTH_27"/>
    <property type="match status" value="1"/>
</dbReference>
<name>A0A3D9RQB7_9BACL</name>
<dbReference type="AlphaFoldDB" id="A0A3D9RQB7"/>
<dbReference type="SMART" id="SM00347">
    <property type="entry name" value="HTH_MARR"/>
    <property type="match status" value="1"/>
</dbReference>
<dbReference type="OrthoDB" id="2600321at2"/>
<dbReference type="InterPro" id="IPR036388">
    <property type="entry name" value="WH-like_DNA-bd_sf"/>
</dbReference>
<evidence type="ECO:0000256" key="3">
    <source>
        <dbReference type="ARBA" id="ARBA00023163"/>
    </source>
</evidence>
<evidence type="ECO:0000256" key="1">
    <source>
        <dbReference type="ARBA" id="ARBA00023015"/>
    </source>
</evidence>
<proteinExistence type="predicted"/>
<evidence type="ECO:0000259" key="4">
    <source>
        <dbReference type="PROSITE" id="PS50995"/>
    </source>
</evidence>
<dbReference type="EMBL" id="QTTN01000025">
    <property type="protein sequence ID" value="REE78645.1"/>
    <property type="molecule type" value="Genomic_DNA"/>
</dbReference>
<dbReference type="InterPro" id="IPR036390">
    <property type="entry name" value="WH_DNA-bd_sf"/>
</dbReference>
<dbReference type="RefSeq" id="WP_116190735.1">
    <property type="nucleotide sequence ID" value="NZ_QTTN01000025.1"/>
</dbReference>
<dbReference type="PANTHER" id="PTHR42756">
    <property type="entry name" value="TRANSCRIPTIONAL REGULATOR, MARR"/>
    <property type="match status" value="1"/>
</dbReference>
<evidence type="ECO:0000256" key="2">
    <source>
        <dbReference type="ARBA" id="ARBA00023125"/>
    </source>
</evidence>
<feature type="domain" description="HTH marR-type" evidence="4">
    <location>
        <begin position="7"/>
        <end position="140"/>
    </location>
</feature>
<keyword evidence="1" id="KW-0805">Transcription regulation</keyword>
<dbReference type="GO" id="GO:0003677">
    <property type="term" value="F:DNA binding"/>
    <property type="evidence" value="ECO:0007669"/>
    <property type="project" value="UniProtKB-KW"/>
</dbReference>
<keyword evidence="3" id="KW-0804">Transcription</keyword>
<organism evidence="5 6">
    <name type="scientific">Paenibacillus taihuensis</name>
    <dbReference type="NCBI Taxonomy" id="1156355"/>
    <lineage>
        <taxon>Bacteria</taxon>
        <taxon>Bacillati</taxon>
        <taxon>Bacillota</taxon>
        <taxon>Bacilli</taxon>
        <taxon>Bacillales</taxon>
        <taxon>Paenibacillaceae</taxon>
        <taxon>Paenibacillus</taxon>
    </lineage>
</organism>
<gene>
    <name evidence="5" type="ORF">A8990_12542</name>
</gene>
<keyword evidence="2 5" id="KW-0238">DNA-binding</keyword>
<sequence length="154" mass="17583">MKKGFDEVEKFRYLILAVQRHGNRLLNEALKEVGVTASQAEVIRVLEMKQPLSLKDLGQLLICETGSPSRLVERMIRDGHVAKMTHPDDSRFVLLQLTKQGKEAAEKVKFVEEQLYHHMQEMASEAELSEVNPILERFLRGSALHETMGLRGFL</sequence>
<dbReference type="PANTHER" id="PTHR42756:SF1">
    <property type="entry name" value="TRANSCRIPTIONAL REPRESSOR OF EMRAB OPERON"/>
    <property type="match status" value="1"/>
</dbReference>
<comment type="caution">
    <text evidence="5">The sequence shown here is derived from an EMBL/GenBank/DDBJ whole genome shotgun (WGS) entry which is preliminary data.</text>
</comment>
<dbReference type="SUPFAM" id="SSF46785">
    <property type="entry name" value="Winged helix' DNA-binding domain"/>
    <property type="match status" value="1"/>
</dbReference>
<accession>A0A3D9RQB7</accession>
<dbReference type="PROSITE" id="PS50995">
    <property type="entry name" value="HTH_MARR_2"/>
    <property type="match status" value="1"/>
</dbReference>
<dbReference type="GO" id="GO:0003700">
    <property type="term" value="F:DNA-binding transcription factor activity"/>
    <property type="evidence" value="ECO:0007669"/>
    <property type="project" value="InterPro"/>
</dbReference>
<evidence type="ECO:0000313" key="6">
    <source>
        <dbReference type="Proteomes" id="UP000256304"/>
    </source>
</evidence>
<dbReference type="InterPro" id="IPR000835">
    <property type="entry name" value="HTH_MarR-typ"/>
</dbReference>